<dbReference type="CDD" id="cd00267">
    <property type="entry name" value="ABC_ATPase"/>
    <property type="match status" value="1"/>
</dbReference>
<accession>A0A0A0HG88</accession>
<dbReference type="PANTHER" id="PTHR24220">
    <property type="entry name" value="IMPORT ATP-BINDING PROTEIN"/>
    <property type="match status" value="1"/>
</dbReference>
<reference evidence="2 3" key="1">
    <citation type="submission" date="2013-01" db="EMBL/GenBank/DDBJ databases">
        <authorList>
            <person name="Fiebig A."/>
            <person name="Goeker M."/>
            <person name="Klenk H.-P.P."/>
        </authorList>
    </citation>
    <scope>NUCLEOTIDE SEQUENCE [LARGE SCALE GENOMIC DNA]</scope>
    <source>
        <strain evidence="2 3">DSM 17069</strain>
    </source>
</reference>
<protein>
    <submittedName>
        <fullName evidence="2">ABC-type ATPase fused to a predicted acetyltransferase domain protein</fullName>
    </submittedName>
</protein>
<dbReference type="eggNOG" id="COG2401">
    <property type="taxonomic scope" value="Bacteria"/>
</dbReference>
<organism evidence="2 3">
    <name type="scientific">Roseovarius mucosus DSM 17069</name>
    <dbReference type="NCBI Taxonomy" id="1288298"/>
    <lineage>
        <taxon>Bacteria</taxon>
        <taxon>Pseudomonadati</taxon>
        <taxon>Pseudomonadota</taxon>
        <taxon>Alphaproteobacteria</taxon>
        <taxon>Rhodobacterales</taxon>
        <taxon>Roseobacteraceae</taxon>
        <taxon>Roseovarius</taxon>
    </lineage>
</organism>
<dbReference type="InterPro" id="IPR016181">
    <property type="entry name" value="Acyl_CoA_acyltransferase"/>
</dbReference>
<dbReference type="EMBL" id="AONH01000016">
    <property type="protein sequence ID" value="KGM86777.1"/>
    <property type="molecule type" value="Genomic_DNA"/>
</dbReference>
<dbReference type="InterPro" id="IPR003593">
    <property type="entry name" value="AAA+_ATPase"/>
</dbReference>
<feature type="domain" description="N-acetyltransferase" evidence="1">
    <location>
        <begin position="197"/>
        <end position="369"/>
    </location>
</feature>
<dbReference type="PATRIC" id="fig|1288298.3.peg.3082"/>
<evidence type="ECO:0000313" key="3">
    <source>
        <dbReference type="Proteomes" id="UP000030021"/>
    </source>
</evidence>
<dbReference type="Proteomes" id="UP000030021">
    <property type="component" value="Unassembled WGS sequence"/>
</dbReference>
<dbReference type="OrthoDB" id="256817at2"/>
<evidence type="ECO:0000313" key="2">
    <source>
        <dbReference type="EMBL" id="KGM86777.1"/>
    </source>
</evidence>
<dbReference type="RefSeq" id="WP_037268736.1">
    <property type="nucleotide sequence ID" value="NZ_KN293975.1"/>
</dbReference>
<dbReference type="AlphaFoldDB" id="A0A0A0HG88"/>
<dbReference type="HOGENOM" id="CLU_751534_0_0_5"/>
<dbReference type="SUPFAM" id="SSF55729">
    <property type="entry name" value="Acyl-CoA N-acyltransferases (Nat)"/>
    <property type="match status" value="1"/>
</dbReference>
<dbReference type="STRING" id="215743.ROSMUCSMR3_03478"/>
<dbReference type="InterPro" id="IPR000182">
    <property type="entry name" value="GNAT_dom"/>
</dbReference>
<dbReference type="GO" id="GO:0022857">
    <property type="term" value="F:transmembrane transporter activity"/>
    <property type="evidence" value="ECO:0007669"/>
    <property type="project" value="TreeGrafter"/>
</dbReference>
<evidence type="ECO:0000259" key="1">
    <source>
        <dbReference type="PROSITE" id="PS51186"/>
    </source>
</evidence>
<dbReference type="GO" id="GO:0005886">
    <property type="term" value="C:plasma membrane"/>
    <property type="evidence" value="ECO:0007669"/>
    <property type="project" value="TreeGrafter"/>
</dbReference>
<dbReference type="InterPro" id="IPR027417">
    <property type="entry name" value="P-loop_NTPase"/>
</dbReference>
<dbReference type="GO" id="GO:0016747">
    <property type="term" value="F:acyltransferase activity, transferring groups other than amino-acyl groups"/>
    <property type="evidence" value="ECO:0007669"/>
    <property type="project" value="InterPro"/>
</dbReference>
<dbReference type="SMART" id="SM00382">
    <property type="entry name" value="AAA"/>
    <property type="match status" value="1"/>
</dbReference>
<comment type="caution">
    <text evidence="2">The sequence shown here is derived from an EMBL/GenBank/DDBJ whole genome shotgun (WGS) entry which is preliminary data.</text>
</comment>
<sequence length="369" mass="40923">MKLAIHHASPIPDTYRAARVSSLFNVEGDADFRLEVEADLLARPWQIGLIVGPSGSGKSSLARAAFGAELDPRPWPEGALIDAIDPEGEFDAVAAALSAVGLGTVPSWLRPFRHLSTGEQFRAELARILAERPGFAILDEFTSTIDRRVAQIGAAAFAKAWRRGTGQFVAVTCHEDVVSWLQPDWVIDTRRAEFRWRRLRRAPRIAMDIHQTDGSFWPAFEPHHYLKLPRMIAANYYVGFVDGAPVAHLAVSTRPGLVEGRACRLVVMPEWQGAGLGLRFLNEVCALWRRGVNRYEKPMPMLFHTSHPGLAAALRRDPLWAQVSAILYAESKERSMKTLAAARARRGLKPAGTGYGGHFRAVQGFRYVE</sequence>
<gene>
    <name evidence="2" type="ORF">rosmuc_03070</name>
</gene>
<dbReference type="Gene3D" id="3.40.50.300">
    <property type="entry name" value="P-loop containing nucleotide triphosphate hydrolases"/>
    <property type="match status" value="1"/>
</dbReference>
<keyword evidence="2" id="KW-0808">Transferase</keyword>
<dbReference type="SUPFAM" id="SSF52540">
    <property type="entry name" value="P-loop containing nucleoside triphosphate hydrolases"/>
    <property type="match status" value="1"/>
</dbReference>
<dbReference type="InterPro" id="IPR015854">
    <property type="entry name" value="ABC_transpr_LolD-like"/>
</dbReference>
<dbReference type="PROSITE" id="PS51186">
    <property type="entry name" value="GNAT"/>
    <property type="match status" value="1"/>
</dbReference>
<proteinExistence type="predicted"/>
<name>A0A0A0HG88_9RHOB</name>
<dbReference type="Gene3D" id="3.40.630.30">
    <property type="match status" value="1"/>
</dbReference>